<name>A0A392RPZ5_9FABA</name>
<comment type="caution">
    <text evidence="1">The sequence shown here is derived from an EMBL/GenBank/DDBJ whole genome shotgun (WGS) entry which is preliminary data.</text>
</comment>
<proteinExistence type="predicted"/>
<dbReference type="Proteomes" id="UP000265520">
    <property type="component" value="Unassembled WGS sequence"/>
</dbReference>
<feature type="non-terminal residue" evidence="1">
    <location>
        <position position="68"/>
    </location>
</feature>
<evidence type="ECO:0000313" key="1">
    <source>
        <dbReference type="EMBL" id="MCI38292.1"/>
    </source>
</evidence>
<sequence length="68" mass="7913">MSMHADFFWKWLEMVEPASTRIKECLEAHILLLNVLIQNPTEMENKSDMEVLVSLVEDMMQLRGAMST</sequence>
<protein>
    <submittedName>
        <fullName evidence="1">Uncharacterized protein</fullName>
    </submittedName>
</protein>
<accession>A0A392RPZ5</accession>
<organism evidence="1 2">
    <name type="scientific">Trifolium medium</name>
    <dbReference type="NCBI Taxonomy" id="97028"/>
    <lineage>
        <taxon>Eukaryota</taxon>
        <taxon>Viridiplantae</taxon>
        <taxon>Streptophyta</taxon>
        <taxon>Embryophyta</taxon>
        <taxon>Tracheophyta</taxon>
        <taxon>Spermatophyta</taxon>
        <taxon>Magnoliopsida</taxon>
        <taxon>eudicotyledons</taxon>
        <taxon>Gunneridae</taxon>
        <taxon>Pentapetalae</taxon>
        <taxon>rosids</taxon>
        <taxon>fabids</taxon>
        <taxon>Fabales</taxon>
        <taxon>Fabaceae</taxon>
        <taxon>Papilionoideae</taxon>
        <taxon>50 kb inversion clade</taxon>
        <taxon>NPAAA clade</taxon>
        <taxon>Hologalegina</taxon>
        <taxon>IRL clade</taxon>
        <taxon>Trifolieae</taxon>
        <taxon>Trifolium</taxon>
    </lineage>
</organism>
<reference evidence="1 2" key="1">
    <citation type="journal article" date="2018" name="Front. Plant Sci.">
        <title>Red Clover (Trifolium pratense) and Zigzag Clover (T. medium) - A Picture of Genomic Similarities and Differences.</title>
        <authorList>
            <person name="Dluhosova J."/>
            <person name="Istvanek J."/>
            <person name="Nedelnik J."/>
            <person name="Repkova J."/>
        </authorList>
    </citation>
    <scope>NUCLEOTIDE SEQUENCE [LARGE SCALE GENOMIC DNA]</scope>
    <source>
        <strain evidence="2">cv. 10/8</strain>
        <tissue evidence="1">Leaf</tissue>
    </source>
</reference>
<dbReference type="EMBL" id="LXQA010254081">
    <property type="protein sequence ID" value="MCI38292.1"/>
    <property type="molecule type" value="Genomic_DNA"/>
</dbReference>
<keyword evidence="2" id="KW-1185">Reference proteome</keyword>
<dbReference type="AlphaFoldDB" id="A0A392RPZ5"/>
<evidence type="ECO:0000313" key="2">
    <source>
        <dbReference type="Proteomes" id="UP000265520"/>
    </source>
</evidence>